<sequence>MRRLLQAEMDRKEALSRQLSGSESSLEMEDER</sequence>
<gene>
    <name evidence="2" type="ORF">DILT_LOCUS1824</name>
</gene>
<organism evidence="2 3">
    <name type="scientific">Dibothriocephalus latus</name>
    <name type="common">Fish tapeworm</name>
    <name type="synonym">Diphyllobothrium latum</name>
    <dbReference type="NCBI Taxonomy" id="60516"/>
    <lineage>
        <taxon>Eukaryota</taxon>
        <taxon>Metazoa</taxon>
        <taxon>Spiralia</taxon>
        <taxon>Lophotrochozoa</taxon>
        <taxon>Platyhelminthes</taxon>
        <taxon>Cestoda</taxon>
        <taxon>Eucestoda</taxon>
        <taxon>Diphyllobothriidea</taxon>
        <taxon>Diphyllobothriidae</taxon>
        <taxon>Dibothriocephalus</taxon>
    </lineage>
</organism>
<reference evidence="2 3" key="1">
    <citation type="submission" date="2018-11" db="EMBL/GenBank/DDBJ databases">
        <authorList>
            <consortium name="Pathogen Informatics"/>
        </authorList>
    </citation>
    <scope>NUCLEOTIDE SEQUENCE [LARGE SCALE GENOMIC DNA]</scope>
</reference>
<keyword evidence="3" id="KW-1185">Reference proteome</keyword>
<dbReference type="EMBL" id="UYRU01015330">
    <property type="protein sequence ID" value="VDK51035.1"/>
    <property type="molecule type" value="Genomic_DNA"/>
</dbReference>
<evidence type="ECO:0000256" key="1">
    <source>
        <dbReference type="SAM" id="MobiDB-lite"/>
    </source>
</evidence>
<dbReference type="Pfam" id="PF09755">
    <property type="entry name" value="DUF2046"/>
    <property type="match status" value="1"/>
</dbReference>
<dbReference type="AlphaFoldDB" id="A0A3P6RBT0"/>
<evidence type="ECO:0000313" key="2">
    <source>
        <dbReference type="EMBL" id="VDK51035.1"/>
    </source>
</evidence>
<proteinExistence type="predicted"/>
<dbReference type="InterPro" id="IPR019152">
    <property type="entry name" value="DUF2046"/>
</dbReference>
<name>A0A3P6RBT0_DIBLA</name>
<feature type="region of interest" description="Disordered" evidence="1">
    <location>
        <begin position="1"/>
        <end position="32"/>
    </location>
</feature>
<accession>A0A3P6RBT0</accession>
<dbReference type="Proteomes" id="UP000281553">
    <property type="component" value="Unassembled WGS sequence"/>
</dbReference>
<protein>
    <submittedName>
        <fullName evidence="2">Uncharacterized protein</fullName>
    </submittedName>
</protein>
<evidence type="ECO:0000313" key="3">
    <source>
        <dbReference type="Proteomes" id="UP000281553"/>
    </source>
</evidence>